<reference evidence="2" key="1">
    <citation type="submission" date="2022-12" db="EMBL/GenBank/DDBJ databases">
        <title>Draft genome assemblies for two species of Escallonia (Escalloniales).</title>
        <authorList>
            <person name="Chanderbali A."/>
            <person name="Dervinis C."/>
            <person name="Anghel I."/>
            <person name="Soltis D."/>
            <person name="Soltis P."/>
            <person name="Zapata F."/>
        </authorList>
    </citation>
    <scope>NUCLEOTIDE SEQUENCE</scope>
    <source>
        <strain evidence="2">UCBG92.1500</strain>
        <tissue evidence="2">Leaf</tissue>
    </source>
</reference>
<proteinExistence type="predicted"/>
<dbReference type="Pfam" id="PF03031">
    <property type="entry name" value="NIF"/>
    <property type="match status" value="1"/>
</dbReference>
<dbReference type="InterPro" id="IPR023214">
    <property type="entry name" value="HAD_sf"/>
</dbReference>
<evidence type="ECO:0000313" key="2">
    <source>
        <dbReference type="EMBL" id="KAK2992172.1"/>
    </source>
</evidence>
<dbReference type="EMBL" id="JAVXUO010000429">
    <property type="protein sequence ID" value="KAK2992172.1"/>
    <property type="molecule type" value="Genomic_DNA"/>
</dbReference>
<name>A0AA88RVA8_9ASTE</name>
<comment type="caution">
    <text evidence="2">The sequence shown here is derived from an EMBL/GenBank/DDBJ whole genome shotgun (WGS) entry which is preliminary data.</text>
</comment>
<feature type="domain" description="FCP1 homology" evidence="1">
    <location>
        <begin position="141"/>
        <end position="174"/>
    </location>
</feature>
<dbReference type="InterPro" id="IPR004274">
    <property type="entry name" value="FCP1_dom"/>
</dbReference>
<evidence type="ECO:0000259" key="1">
    <source>
        <dbReference type="Pfam" id="PF03031"/>
    </source>
</evidence>
<accession>A0AA88RVA8</accession>
<dbReference type="AlphaFoldDB" id="A0AA88RVA8"/>
<gene>
    <name evidence="2" type="ORF">RJ640_000808</name>
</gene>
<dbReference type="Proteomes" id="UP001187471">
    <property type="component" value="Unassembled WGS sequence"/>
</dbReference>
<evidence type="ECO:0000313" key="3">
    <source>
        <dbReference type="Proteomes" id="UP001187471"/>
    </source>
</evidence>
<sequence>MIRKVKHTIFEEGFGFRKLVTHSSNDWVITAVENLNFTITGRVDDEKVKTENDEFSLQMNWGLVEESCRPIKWEDKRKEGNFDRLMANASTMMKLPEDNTSLPDLGKKIVMAKIERVDTFVPAKLVELYLDLRKSTEEQVRRERGWRTFKRPGVDDFLKRLAQYYKIVVYSDQLNMAHLSWGLNNPISLKFVVYN</sequence>
<dbReference type="Gene3D" id="3.40.50.1000">
    <property type="entry name" value="HAD superfamily/HAD-like"/>
    <property type="match status" value="1"/>
</dbReference>
<protein>
    <recommendedName>
        <fullName evidence="1">FCP1 homology domain-containing protein</fullName>
    </recommendedName>
</protein>
<organism evidence="2 3">
    <name type="scientific">Escallonia rubra</name>
    <dbReference type="NCBI Taxonomy" id="112253"/>
    <lineage>
        <taxon>Eukaryota</taxon>
        <taxon>Viridiplantae</taxon>
        <taxon>Streptophyta</taxon>
        <taxon>Embryophyta</taxon>
        <taxon>Tracheophyta</taxon>
        <taxon>Spermatophyta</taxon>
        <taxon>Magnoliopsida</taxon>
        <taxon>eudicotyledons</taxon>
        <taxon>Gunneridae</taxon>
        <taxon>Pentapetalae</taxon>
        <taxon>asterids</taxon>
        <taxon>campanulids</taxon>
        <taxon>Escalloniales</taxon>
        <taxon>Escalloniaceae</taxon>
        <taxon>Escallonia</taxon>
    </lineage>
</organism>
<keyword evidence="3" id="KW-1185">Reference proteome</keyword>